<dbReference type="AlphaFoldDB" id="A0A9Q3BCU4"/>
<sequence>MEKGNVIIYHHVNFDDNIFPYKDITSSKKGSLYLLFHECPDPPSDLSTFFPSNLPSETRKNSLIPPPIETENILSTSSSIPLTDLAKYKAYAWVSETSNSN</sequence>
<protein>
    <submittedName>
        <fullName evidence="1">Uncharacterized protein</fullName>
    </submittedName>
</protein>
<dbReference type="Proteomes" id="UP000765509">
    <property type="component" value="Unassembled WGS sequence"/>
</dbReference>
<name>A0A9Q3BCU4_9BASI</name>
<organism evidence="1 2">
    <name type="scientific">Austropuccinia psidii MF-1</name>
    <dbReference type="NCBI Taxonomy" id="1389203"/>
    <lineage>
        <taxon>Eukaryota</taxon>
        <taxon>Fungi</taxon>
        <taxon>Dikarya</taxon>
        <taxon>Basidiomycota</taxon>
        <taxon>Pucciniomycotina</taxon>
        <taxon>Pucciniomycetes</taxon>
        <taxon>Pucciniales</taxon>
        <taxon>Sphaerophragmiaceae</taxon>
        <taxon>Austropuccinia</taxon>
    </lineage>
</organism>
<keyword evidence="2" id="KW-1185">Reference proteome</keyword>
<comment type="caution">
    <text evidence="1">The sequence shown here is derived from an EMBL/GenBank/DDBJ whole genome shotgun (WGS) entry which is preliminary data.</text>
</comment>
<gene>
    <name evidence="1" type="ORF">O181_002351</name>
</gene>
<reference evidence="1" key="1">
    <citation type="submission" date="2021-03" db="EMBL/GenBank/DDBJ databases">
        <title>Draft genome sequence of rust myrtle Austropuccinia psidii MF-1, a brazilian biotype.</title>
        <authorList>
            <person name="Quecine M.C."/>
            <person name="Pachon D.M.R."/>
            <person name="Bonatelli M.L."/>
            <person name="Correr F.H."/>
            <person name="Franceschini L.M."/>
            <person name="Leite T.F."/>
            <person name="Margarido G.R.A."/>
            <person name="Almeida C.A."/>
            <person name="Ferrarezi J.A."/>
            <person name="Labate C.A."/>
        </authorList>
    </citation>
    <scope>NUCLEOTIDE SEQUENCE</scope>
    <source>
        <strain evidence="1">MF-1</strain>
    </source>
</reference>
<dbReference type="EMBL" id="AVOT02000390">
    <property type="protein sequence ID" value="MBW0462636.1"/>
    <property type="molecule type" value="Genomic_DNA"/>
</dbReference>
<dbReference type="OrthoDB" id="2847449at2759"/>
<accession>A0A9Q3BCU4</accession>
<evidence type="ECO:0000313" key="1">
    <source>
        <dbReference type="EMBL" id="MBW0462636.1"/>
    </source>
</evidence>
<evidence type="ECO:0000313" key="2">
    <source>
        <dbReference type="Proteomes" id="UP000765509"/>
    </source>
</evidence>
<proteinExistence type="predicted"/>